<feature type="domain" description="LD-carboxypeptidase C-terminal" evidence="5">
    <location>
        <begin position="200"/>
        <end position="312"/>
    </location>
</feature>
<comment type="caution">
    <text evidence="6">The sequence shown here is derived from an EMBL/GenBank/DDBJ whole genome shotgun (WGS) entry which is preliminary data.</text>
</comment>
<sequence>MQKVYPRKLNKGDLVRVISPARSLGIISQELRDIAKIRFKELGLKLTFGKHVEEKDDFNSSSIESRIEDLHNAFSDKDVKAVITVIGGFNSNQLLDYIDWDLIRNNPKILCGYSDITALNNSFFAKTGLVTYSGPHYSSFGQKLYLDYTIDYFKKCLMKSEEFDVIPSEEWSDDQWWRAQDDRSLLKNDGFWILNEGSAKGTLLGGNLCTFNLLHGSQYMPDLTNSVLFIEDDSESLPHHFDRDFQSIIHQSGFNGVKGIVFGRFQKDSNMTFDLLRQIVKFKKQLTHIPIIGNADFGHSDPKITFPVGGTIFLSVNQKETKLTILEH</sequence>
<dbReference type="GO" id="GO:0016787">
    <property type="term" value="F:hydrolase activity"/>
    <property type="evidence" value="ECO:0007669"/>
    <property type="project" value="UniProtKB-KW"/>
</dbReference>
<accession>A0A1F7L095</accession>
<evidence type="ECO:0000256" key="3">
    <source>
        <dbReference type="PIRSR" id="PIRSR028757-1"/>
    </source>
</evidence>
<evidence type="ECO:0000259" key="5">
    <source>
        <dbReference type="Pfam" id="PF17676"/>
    </source>
</evidence>
<dbReference type="CDD" id="cd07062">
    <property type="entry name" value="Peptidase_S66_mccF_like"/>
    <property type="match status" value="1"/>
</dbReference>
<dbReference type="InterPro" id="IPR027478">
    <property type="entry name" value="LdcA_N"/>
</dbReference>
<dbReference type="PANTHER" id="PTHR30237">
    <property type="entry name" value="MURAMOYLTETRAPEPTIDE CARBOXYPEPTIDASE"/>
    <property type="match status" value="1"/>
</dbReference>
<keyword evidence="2" id="KW-0378">Hydrolase</keyword>
<evidence type="ECO:0000313" key="6">
    <source>
        <dbReference type="EMBL" id="OGK73565.1"/>
    </source>
</evidence>
<dbReference type="Pfam" id="PF17676">
    <property type="entry name" value="Peptidase_S66C"/>
    <property type="match status" value="1"/>
</dbReference>
<name>A0A1F7L095_9BACT</name>
<dbReference type="Gene3D" id="3.50.30.60">
    <property type="entry name" value="LD-carboxypeptidase A C-terminal domain-like"/>
    <property type="match status" value="1"/>
</dbReference>
<dbReference type="InterPro" id="IPR029062">
    <property type="entry name" value="Class_I_gatase-like"/>
</dbReference>
<dbReference type="Proteomes" id="UP000177050">
    <property type="component" value="Unassembled WGS sequence"/>
</dbReference>
<reference evidence="6 7" key="1">
    <citation type="journal article" date="2016" name="Nat. Commun.">
        <title>Thousands of microbial genomes shed light on interconnected biogeochemical processes in an aquifer system.</title>
        <authorList>
            <person name="Anantharaman K."/>
            <person name="Brown C.T."/>
            <person name="Hug L.A."/>
            <person name="Sharon I."/>
            <person name="Castelle C.J."/>
            <person name="Probst A.J."/>
            <person name="Thomas B.C."/>
            <person name="Singh A."/>
            <person name="Wilkins M.J."/>
            <person name="Karaoz U."/>
            <person name="Brodie E.L."/>
            <person name="Williams K.H."/>
            <person name="Hubbard S.S."/>
            <person name="Banfield J.F."/>
        </authorList>
    </citation>
    <scope>NUCLEOTIDE SEQUENCE [LARGE SCALE GENOMIC DNA]</scope>
</reference>
<evidence type="ECO:0000256" key="2">
    <source>
        <dbReference type="ARBA" id="ARBA00022801"/>
    </source>
</evidence>
<organism evidence="6 7">
    <name type="scientific">Candidatus Roizmanbacteria bacterium RIFOXYD1_FULL_38_12</name>
    <dbReference type="NCBI Taxonomy" id="1802093"/>
    <lineage>
        <taxon>Bacteria</taxon>
        <taxon>Candidatus Roizmaniibacteriota</taxon>
    </lineage>
</organism>
<dbReference type="PANTHER" id="PTHR30237:SF6">
    <property type="entry name" value="CARBOXYPEPTIDASE YOCD-RELATED"/>
    <property type="match status" value="1"/>
</dbReference>
<feature type="active site" description="Charge relay system" evidence="3">
    <location>
        <position position="299"/>
    </location>
</feature>
<dbReference type="EMBL" id="MGBR01000001">
    <property type="protein sequence ID" value="OGK73565.1"/>
    <property type="molecule type" value="Genomic_DNA"/>
</dbReference>
<dbReference type="SUPFAM" id="SSF52317">
    <property type="entry name" value="Class I glutamine amidotransferase-like"/>
    <property type="match status" value="1"/>
</dbReference>
<dbReference type="AlphaFoldDB" id="A0A1F7L095"/>
<feature type="domain" description="LD-carboxypeptidase N-terminal" evidence="4">
    <location>
        <begin position="15"/>
        <end position="134"/>
    </location>
</feature>
<dbReference type="SUPFAM" id="SSF141986">
    <property type="entry name" value="LD-carboxypeptidase A C-terminal domain-like"/>
    <property type="match status" value="1"/>
</dbReference>
<protein>
    <submittedName>
        <fullName evidence="6">Peptidase S66</fullName>
    </submittedName>
</protein>
<proteinExistence type="inferred from homology"/>
<gene>
    <name evidence="6" type="ORF">A3K52_02110</name>
</gene>
<dbReference type="Gene3D" id="3.40.50.10740">
    <property type="entry name" value="Class I glutamine amidotransferase-like"/>
    <property type="match status" value="1"/>
</dbReference>
<feature type="active site" description="Charge relay system" evidence="3">
    <location>
        <position position="231"/>
    </location>
</feature>
<dbReference type="PIRSF" id="PIRSF028757">
    <property type="entry name" value="LD-carboxypeptidase"/>
    <property type="match status" value="1"/>
</dbReference>
<dbReference type="InterPro" id="IPR040921">
    <property type="entry name" value="Peptidase_S66C"/>
</dbReference>
<dbReference type="InterPro" id="IPR040449">
    <property type="entry name" value="Peptidase_S66_N"/>
</dbReference>
<evidence type="ECO:0000259" key="4">
    <source>
        <dbReference type="Pfam" id="PF02016"/>
    </source>
</evidence>
<evidence type="ECO:0000256" key="1">
    <source>
        <dbReference type="ARBA" id="ARBA00010233"/>
    </source>
</evidence>
<comment type="similarity">
    <text evidence="1">Belongs to the peptidase S66 family.</text>
</comment>
<evidence type="ECO:0000313" key="7">
    <source>
        <dbReference type="Proteomes" id="UP000177050"/>
    </source>
</evidence>
<feature type="active site" description="Nucleophile" evidence="3">
    <location>
        <position position="114"/>
    </location>
</feature>
<dbReference type="InterPro" id="IPR003507">
    <property type="entry name" value="S66_fam"/>
</dbReference>
<dbReference type="InterPro" id="IPR027461">
    <property type="entry name" value="Carboxypeptidase_A_C_sf"/>
</dbReference>
<dbReference type="Pfam" id="PF02016">
    <property type="entry name" value="Peptidase_S66"/>
    <property type="match status" value="1"/>
</dbReference>